<proteinExistence type="predicted"/>
<dbReference type="Proteomes" id="UP000236291">
    <property type="component" value="Unassembled WGS sequence"/>
</dbReference>
<evidence type="ECO:0000313" key="2">
    <source>
        <dbReference type="Proteomes" id="UP000236291"/>
    </source>
</evidence>
<dbReference type="EMBL" id="ASHM01076377">
    <property type="protein sequence ID" value="PNX57343.1"/>
    <property type="molecule type" value="Genomic_DNA"/>
</dbReference>
<feature type="non-terminal residue" evidence="1">
    <location>
        <position position="1"/>
    </location>
</feature>
<comment type="caution">
    <text evidence="1">The sequence shown here is derived from an EMBL/GenBank/DDBJ whole genome shotgun (WGS) entry which is preliminary data.</text>
</comment>
<protein>
    <submittedName>
        <fullName evidence="1">Uncharacterized protein</fullName>
    </submittedName>
</protein>
<evidence type="ECO:0000313" key="1">
    <source>
        <dbReference type="EMBL" id="PNX57343.1"/>
    </source>
</evidence>
<name>A0A2K3JTH8_TRIPR</name>
<gene>
    <name evidence="1" type="ORF">L195_g050352</name>
</gene>
<sequence length="55" mass="6056">RLPLHDSTMVSEPMVRRKVLPTHCIEILLDKGGQVACPVECHNDGASVWMKKASA</sequence>
<organism evidence="1 2">
    <name type="scientific">Trifolium pratense</name>
    <name type="common">Red clover</name>
    <dbReference type="NCBI Taxonomy" id="57577"/>
    <lineage>
        <taxon>Eukaryota</taxon>
        <taxon>Viridiplantae</taxon>
        <taxon>Streptophyta</taxon>
        <taxon>Embryophyta</taxon>
        <taxon>Tracheophyta</taxon>
        <taxon>Spermatophyta</taxon>
        <taxon>Magnoliopsida</taxon>
        <taxon>eudicotyledons</taxon>
        <taxon>Gunneridae</taxon>
        <taxon>Pentapetalae</taxon>
        <taxon>rosids</taxon>
        <taxon>fabids</taxon>
        <taxon>Fabales</taxon>
        <taxon>Fabaceae</taxon>
        <taxon>Papilionoideae</taxon>
        <taxon>50 kb inversion clade</taxon>
        <taxon>NPAAA clade</taxon>
        <taxon>Hologalegina</taxon>
        <taxon>IRL clade</taxon>
        <taxon>Trifolieae</taxon>
        <taxon>Trifolium</taxon>
    </lineage>
</organism>
<dbReference type="AlphaFoldDB" id="A0A2K3JTH8"/>
<reference evidence="1 2" key="2">
    <citation type="journal article" date="2017" name="Front. Plant Sci.">
        <title>Gene Classification and Mining of Molecular Markers Useful in Red Clover (Trifolium pratense) Breeding.</title>
        <authorList>
            <person name="Istvanek J."/>
            <person name="Dluhosova J."/>
            <person name="Dluhos P."/>
            <person name="Patkova L."/>
            <person name="Nedelnik J."/>
            <person name="Repkova J."/>
        </authorList>
    </citation>
    <scope>NUCLEOTIDE SEQUENCE [LARGE SCALE GENOMIC DNA]</scope>
    <source>
        <strain evidence="2">cv. Tatra</strain>
        <tissue evidence="1">Young leaves</tissue>
    </source>
</reference>
<reference evidence="1 2" key="1">
    <citation type="journal article" date="2014" name="Am. J. Bot.">
        <title>Genome assembly and annotation for red clover (Trifolium pratense; Fabaceae).</title>
        <authorList>
            <person name="Istvanek J."/>
            <person name="Jaros M."/>
            <person name="Krenek A."/>
            <person name="Repkova J."/>
        </authorList>
    </citation>
    <scope>NUCLEOTIDE SEQUENCE [LARGE SCALE GENOMIC DNA]</scope>
    <source>
        <strain evidence="2">cv. Tatra</strain>
        <tissue evidence="1">Young leaves</tissue>
    </source>
</reference>
<accession>A0A2K3JTH8</accession>